<name>A0A1I4PVH5_9BACI</name>
<reference evidence="4" key="1">
    <citation type="submission" date="2016-10" db="EMBL/GenBank/DDBJ databases">
        <authorList>
            <person name="Varghese N."/>
            <person name="Submissions S."/>
        </authorList>
    </citation>
    <scope>NUCLEOTIDE SEQUENCE [LARGE SCALE GENOMIC DNA]</scope>
    <source>
        <strain evidence="4">CGMCC 1.4250</strain>
    </source>
</reference>
<dbReference type="RefSeq" id="WP_091485379.1">
    <property type="nucleotide sequence ID" value="NZ_FOTR01000013.1"/>
</dbReference>
<dbReference type="InterPro" id="IPR007698">
    <property type="entry name" value="AlaDH/PNT_NAD(H)-bd"/>
</dbReference>
<gene>
    <name evidence="3" type="ORF">SAMN04487943_11321</name>
</gene>
<organism evidence="3 4">
    <name type="scientific">Gracilibacillus orientalis</name>
    <dbReference type="NCBI Taxonomy" id="334253"/>
    <lineage>
        <taxon>Bacteria</taxon>
        <taxon>Bacillati</taxon>
        <taxon>Bacillota</taxon>
        <taxon>Bacilli</taxon>
        <taxon>Bacillales</taxon>
        <taxon>Bacillaceae</taxon>
        <taxon>Gracilibacillus</taxon>
    </lineage>
</organism>
<keyword evidence="4" id="KW-1185">Reference proteome</keyword>
<dbReference type="InterPro" id="IPR036291">
    <property type="entry name" value="NAD(P)-bd_dom_sf"/>
</dbReference>
<sequence>MQKTKQIAIIGGDARYLPLIHALKTIDQLNIRILGFEQVEQSYTGVMQSTIENLDTSKLDGIILPITGIDDEGYVETMFSNEKIQLTETWFQGLPENCVVFTGISNQKLDQHIENNKLKLIKLMERNDVAIYNSIPTAEGAIMLAIQHTDFTIHHANVFIFGYGRVGETTANSFAGLGANVAVISKEETDLARVYQRRWGAYSLDQAKNYMDECQILINTIPAKVVDKSLIEKMNNQAIIIDLASKPGGIDFEYAKTRGIKAIHALGLPGMVAPTTAGEILADRIAKILFTSLK</sequence>
<dbReference type="Proteomes" id="UP000198565">
    <property type="component" value="Unassembled WGS sequence"/>
</dbReference>
<dbReference type="InterPro" id="IPR014215">
    <property type="entry name" value="Dipicolinic_acid_synth_A"/>
</dbReference>
<dbReference type="EMBL" id="FOTR01000013">
    <property type="protein sequence ID" value="SFM31365.1"/>
    <property type="molecule type" value="Genomic_DNA"/>
</dbReference>
<evidence type="ECO:0000313" key="4">
    <source>
        <dbReference type="Proteomes" id="UP000198565"/>
    </source>
</evidence>
<feature type="domain" description="Alanine dehydrogenase/pyridine nucleotide transhydrogenase NAD(H)-binding" evidence="1">
    <location>
        <begin position="152"/>
        <end position="272"/>
    </location>
</feature>
<dbReference type="NCBIfam" id="TIGR02853">
    <property type="entry name" value="spore_dpaA"/>
    <property type="match status" value="1"/>
</dbReference>
<protein>
    <submittedName>
        <fullName evidence="3">Dipicolinate synthase subunit A</fullName>
    </submittedName>
</protein>
<dbReference type="OrthoDB" id="8840764at2"/>
<evidence type="ECO:0000259" key="2">
    <source>
        <dbReference type="Pfam" id="PF16924"/>
    </source>
</evidence>
<dbReference type="Pfam" id="PF01262">
    <property type="entry name" value="AlaDh_PNT_C"/>
    <property type="match status" value="1"/>
</dbReference>
<dbReference type="AlphaFoldDB" id="A0A1I4PVH5"/>
<dbReference type="InterPro" id="IPR031629">
    <property type="entry name" value="DpaA_N"/>
</dbReference>
<evidence type="ECO:0000259" key="1">
    <source>
        <dbReference type="Pfam" id="PF01262"/>
    </source>
</evidence>
<feature type="domain" description="Dipicolinate synthase subunit A N-terminal" evidence="2">
    <location>
        <begin position="6"/>
        <end position="124"/>
    </location>
</feature>
<proteinExistence type="predicted"/>
<dbReference type="Gene3D" id="3.40.50.720">
    <property type="entry name" value="NAD(P)-binding Rossmann-like Domain"/>
    <property type="match status" value="1"/>
</dbReference>
<accession>A0A1I4PVH5</accession>
<dbReference type="NCBIfam" id="NF006162">
    <property type="entry name" value="PRK08306.1"/>
    <property type="match status" value="1"/>
</dbReference>
<evidence type="ECO:0000313" key="3">
    <source>
        <dbReference type="EMBL" id="SFM31365.1"/>
    </source>
</evidence>
<dbReference type="STRING" id="334253.SAMN04487943_11321"/>
<dbReference type="SUPFAM" id="SSF51735">
    <property type="entry name" value="NAD(P)-binding Rossmann-fold domains"/>
    <property type="match status" value="1"/>
</dbReference>
<dbReference type="Pfam" id="PF16924">
    <property type="entry name" value="DpaA_N"/>
    <property type="match status" value="1"/>
</dbReference>